<evidence type="ECO:0000256" key="4">
    <source>
        <dbReference type="ARBA" id="ARBA00022989"/>
    </source>
</evidence>
<organism evidence="8 9">
    <name type="scientific">Hondaea fermentalgiana</name>
    <dbReference type="NCBI Taxonomy" id="2315210"/>
    <lineage>
        <taxon>Eukaryota</taxon>
        <taxon>Sar</taxon>
        <taxon>Stramenopiles</taxon>
        <taxon>Bigyra</taxon>
        <taxon>Labyrinthulomycetes</taxon>
        <taxon>Thraustochytrida</taxon>
        <taxon>Thraustochytriidae</taxon>
        <taxon>Hondaea</taxon>
    </lineage>
</organism>
<evidence type="ECO:0008006" key="10">
    <source>
        <dbReference type="Google" id="ProtNLM"/>
    </source>
</evidence>
<feature type="compositionally biased region" description="Low complexity" evidence="6">
    <location>
        <begin position="252"/>
        <end position="273"/>
    </location>
</feature>
<dbReference type="InterPro" id="IPR002549">
    <property type="entry name" value="AI-2E-like"/>
</dbReference>
<sequence length="469" mass="51451">MEDYGSPTRTLKSRSSASSGSEAARARKPTYLDIGEGRDAKDQHREKESSRPFSPVQSYEMDLDAFEAVLRQRGILRQIEATFNLIAIPLLIMAVIGVGFILVWAEEILVPFVIALFFTYLLKPLVNLLTTPLHSCTNATCLNFFQPRCFRGPASTPSYSSAHSMRKNLSGELNASFDHVQVPFPGSGDDCNEEMGDDGGDVGLKSSSLNAAGGEAPLQMEMTSLLDCTSGPKTGGESDLRSRPATRNNAGSSSSSSSASAHVHASSSLGNTNTGSSTLEANKALCWRCRHFRCPRWLAILICMLVVIGFFAGIVVIIADAIQTFEEEDIERFEERTVLLASSLKDWVRRVFGIDIASLLQEFRKGFHWVSLTQTLVFGVVNALEYVFIIFLFVLYMLFENSESGGGTDAPRLSKAHSRARDLRRQIDMQIQRYIVIKVLISLAVGVSVYVVLGPLLNVKMAHVFGLAT</sequence>
<name>A0A2R5GPH0_9STRA</name>
<protein>
    <recommendedName>
        <fullName evidence="10">Transmembrane protein</fullName>
    </recommendedName>
</protein>
<feature type="transmembrane region" description="Helical" evidence="7">
    <location>
        <begin position="297"/>
        <end position="319"/>
    </location>
</feature>
<dbReference type="AlphaFoldDB" id="A0A2R5GPH0"/>
<accession>A0A2R5GPH0</accession>
<evidence type="ECO:0000313" key="9">
    <source>
        <dbReference type="Proteomes" id="UP000241890"/>
    </source>
</evidence>
<proteinExistence type="inferred from homology"/>
<dbReference type="Pfam" id="PF01594">
    <property type="entry name" value="AI-2E_transport"/>
    <property type="match status" value="1"/>
</dbReference>
<evidence type="ECO:0000256" key="1">
    <source>
        <dbReference type="ARBA" id="ARBA00004141"/>
    </source>
</evidence>
<gene>
    <name evidence="8" type="ORF">FCC1311_087392</name>
</gene>
<feature type="transmembrane region" description="Helical" evidence="7">
    <location>
        <begin position="81"/>
        <end position="102"/>
    </location>
</feature>
<feature type="compositionally biased region" description="Low complexity" evidence="6">
    <location>
        <begin position="13"/>
        <end position="23"/>
    </location>
</feature>
<feature type="transmembrane region" description="Helical" evidence="7">
    <location>
        <begin position="434"/>
        <end position="453"/>
    </location>
</feature>
<evidence type="ECO:0000313" key="8">
    <source>
        <dbReference type="EMBL" id="GBG32515.1"/>
    </source>
</evidence>
<evidence type="ECO:0000256" key="5">
    <source>
        <dbReference type="ARBA" id="ARBA00023136"/>
    </source>
</evidence>
<dbReference type="InParanoid" id="A0A2R5GPH0"/>
<comment type="caution">
    <text evidence="8">The sequence shown here is derived from an EMBL/GenBank/DDBJ whole genome shotgun (WGS) entry which is preliminary data.</text>
</comment>
<keyword evidence="9" id="KW-1185">Reference proteome</keyword>
<keyword evidence="3 7" id="KW-0812">Transmembrane</keyword>
<reference evidence="8 9" key="1">
    <citation type="submission" date="2017-12" db="EMBL/GenBank/DDBJ databases">
        <title>Sequencing, de novo assembly and annotation of complete genome of a new Thraustochytrid species, strain FCC1311.</title>
        <authorList>
            <person name="Sedici K."/>
            <person name="Godart F."/>
            <person name="Aiese Cigliano R."/>
            <person name="Sanseverino W."/>
            <person name="Barakat M."/>
            <person name="Ortet P."/>
            <person name="Marechal E."/>
            <person name="Cagnac O."/>
            <person name="Amato A."/>
        </authorList>
    </citation>
    <scope>NUCLEOTIDE SEQUENCE [LARGE SCALE GENOMIC DNA]</scope>
</reference>
<feature type="transmembrane region" description="Helical" evidence="7">
    <location>
        <begin position="108"/>
        <end position="126"/>
    </location>
</feature>
<keyword evidence="4 7" id="KW-1133">Transmembrane helix</keyword>
<feature type="region of interest" description="Disordered" evidence="6">
    <location>
        <begin position="1"/>
        <end position="55"/>
    </location>
</feature>
<feature type="region of interest" description="Disordered" evidence="6">
    <location>
        <begin position="230"/>
        <end position="273"/>
    </location>
</feature>
<feature type="compositionally biased region" description="Basic and acidic residues" evidence="6">
    <location>
        <begin position="35"/>
        <end position="50"/>
    </location>
</feature>
<comment type="subcellular location">
    <subcellularLocation>
        <location evidence="1">Membrane</location>
        <topology evidence="1">Multi-pass membrane protein</topology>
    </subcellularLocation>
</comment>
<dbReference type="Proteomes" id="UP000241890">
    <property type="component" value="Unassembled WGS sequence"/>
</dbReference>
<dbReference type="GO" id="GO:0016020">
    <property type="term" value="C:membrane"/>
    <property type="evidence" value="ECO:0007669"/>
    <property type="project" value="UniProtKB-SubCell"/>
</dbReference>
<feature type="transmembrane region" description="Helical" evidence="7">
    <location>
        <begin position="376"/>
        <end position="399"/>
    </location>
</feature>
<dbReference type="EMBL" id="BEYU01000123">
    <property type="protein sequence ID" value="GBG32515.1"/>
    <property type="molecule type" value="Genomic_DNA"/>
</dbReference>
<evidence type="ECO:0000256" key="3">
    <source>
        <dbReference type="ARBA" id="ARBA00022692"/>
    </source>
</evidence>
<evidence type="ECO:0000256" key="2">
    <source>
        <dbReference type="ARBA" id="ARBA00009773"/>
    </source>
</evidence>
<comment type="similarity">
    <text evidence="2">Belongs to the autoinducer-2 exporter (AI-2E) (TC 2.A.86) family.</text>
</comment>
<keyword evidence="5 7" id="KW-0472">Membrane</keyword>
<evidence type="ECO:0000256" key="7">
    <source>
        <dbReference type="SAM" id="Phobius"/>
    </source>
</evidence>
<evidence type="ECO:0000256" key="6">
    <source>
        <dbReference type="SAM" id="MobiDB-lite"/>
    </source>
</evidence>